<dbReference type="EnsemblMetazoa" id="PPAI010683-RA">
    <property type="protein sequence ID" value="PPAI010683-PA"/>
    <property type="gene ID" value="PPAI010683"/>
</dbReference>
<dbReference type="Pfam" id="PF14949">
    <property type="entry name" value="ARF7EP_C"/>
    <property type="match status" value="1"/>
</dbReference>
<evidence type="ECO:0000313" key="4">
    <source>
        <dbReference type="Proteomes" id="UP000092462"/>
    </source>
</evidence>
<feature type="domain" description="ARF7 effector protein C-terminal" evidence="2">
    <location>
        <begin position="81"/>
        <end position="174"/>
    </location>
</feature>
<evidence type="ECO:0000256" key="1">
    <source>
        <dbReference type="SAM" id="MobiDB-lite"/>
    </source>
</evidence>
<organism evidence="3 4">
    <name type="scientific">Phlebotomus papatasi</name>
    <name type="common">Sandfly</name>
    <dbReference type="NCBI Taxonomy" id="29031"/>
    <lineage>
        <taxon>Eukaryota</taxon>
        <taxon>Metazoa</taxon>
        <taxon>Ecdysozoa</taxon>
        <taxon>Arthropoda</taxon>
        <taxon>Hexapoda</taxon>
        <taxon>Insecta</taxon>
        <taxon>Pterygota</taxon>
        <taxon>Neoptera</taxon>
        <taxon>Endopterygota</taxon>
        <taxon>Diptera</taxon>
        <taxon>Nematocera</taxon>
        <taxon>Psychodoidea</taxon>
        <taxon>Psychodidae</taxon>
        <taxon>Phlebotomus</taxon>
        <taxon>Phlebotomus</taxon>
    </lineage>
</organism>
<feature type="region of interest" description="Disordered" evidence="1">
    <location>
        <begin position="1"/>
        <end position="79"/>
    </location>
</feature>
<dbReference type="AlphaFoldDB" id="A0A1B0DQ93"/>
<dbReference type="Proteomes" id="UP000092462">
    <property type="component" value="Unassembled WGS sequence"/>
</dbReference>
<keyword evidence="4" id="KW-1185">Reference proteome</keyword>
<protein>
    <recommendedName>
        <fullName evidence="2">ARF7 effector protein C-terminal domain-containing protein</fullName>
    </recommendedName>
</protein>
<dbReference type="VEuPathDB" id="VectorBase:PPAPM1_002169"/>
<accession>A0A1B0DQ93</accession>
<dbReference type="InterPro" id="IPR029264">
    <property type="entry name" value="ARF7EP_C"/>
</dbReference>
<evidence type="ECO:0000259" key="2">
    <source>
        <dbReference type="Pfam" id="PF14949"/>
    </source>
</evidence>
<reference evidence="3" key="1">
    <citation type="submission" date="2022-08" db="UniProtKB">
        <authorList>
            <consortium name="EnsemblMetazoa"/>
        </authorList>
    </citation>
    <scope>IDENTIFICATION</scope>
    <source>
        <strain evidence="3">Israel</strain>
    </source>
</reference>
<dbReference type="EMBL" id="AJVK01018961">
    <property type="status" value="NOT_ANNOTATED_CDS"/>
    <property type="molecule type" value="Genomic_DNA"/>
</dbReference>
<dbReference type="VEuPathDB" id="VectorBase:PPAI010683"/>
<evidence type="ECO:0000313" key="3">
    <source>
        <dbReference type="EnsemblMetazoa" id="PPAI010683-PA"/>
    </source>
</evidence>
<dbReference type="PANTHER" id="PTHR46536">
    <property type="entry name" value="ARL14 EFFECTOR PROTEIN"/>
    <property type="match status" value="1"/>
</dbReference>
<sequence>MSSDQEPESILIISDDSDSNEGKTSETPPAEETLPQRRTRLSKQQVAEIRRNNLSRKSTARGSVSPAAQNPTQSQQAMKRLRKLMADTKFMKDFNPETSKREKNKLKKFPWEHAVERSKTYDTRSSSSENGGQDLCDCLRLTCCGCFFPCPKCSSPKCGTKCRVMRKWMYESVVFDGADESLRNPLLYKVRTD</sequence>
<name>A0A1B0DQ93_PHLPP</name>
<proteinExistence type="predicted"/>
<feature type="compositionally biased region" description="Polar residues" evidence="1">
    <location>
        <begin position="55"/>
        <end position="77"/>
    </location>
</feature>
<dbReference type="PANTHER" id="PTHR46536:SF3">
    <property type="entry name" value="ARF7 EFFECTOR PROTEIN C-TERMINAL DOMAIN-CONTAINING PROTEIN"/>
    <property type="match status" value="1"/>
</dbReference>